<dbReference type="Proteomes" id="UP000225351">
    <property type="component" value="Segment"/>
</dbReference>
<reference evidence="1 2" key="1">
    <citation type="submission" date="2017-04" db="EMBL/GenBank/DDBJ databases">
        <title>Isolation and Genetic Analysis of a Novel Cyanophage S-H35 from the Bohai Sea.</title>
        <authorList>
            <person name="Xu X."/>
        </authorList>
    </citation>
    <scope>NUCLEOTIDE SEQUENCE [LARGE SCALE GENOMIC DNA]</scope>
</reference>
<accession>A0A1Z1LWM5</accession>
<dbReference type="KEGG" id="vg:65107905"/>
<dbReference type="Pfam" id="PF13759">
    <property type="entry name" value="2OG-FeII_Oxy_5"/>
    <property type="match status" value="1"/>
</dbReference>
<protein>
    <recommendedName>
        <fullName evidence="3">2OG-Fe(II) oxygenase</fullName>
    </recommendedName>
</protein>
<dbReference type="InterPro" id="IPR012668">
    <property type="entry name" value="CHP02466"/>
</dbReference>
<evidence type="ECO:0000313" key="2">
    <source>
        <dbReference type="Proteomes" id="UP000225351"/>
    </source>
</evidence>
<evidence type="ECO:0000313" key="1">
    <source>
        <dbReference type="EMBL" id="ARW57046.1"/>
    </source>
</evidence>
<keyword evidence="2" id="KW-1185">Reference proteome</keyword>
<proteinExistence type="predicted"/>
<dbReference type="GeneID" id="65107905"/>
<dbReference type="Gene3D" id="2.60.120.620">
    <property type="entry name" value="q2cbj1_9rhob like domain"/>
    <property type="match status" value="1"/>
</dbReference>
<name>A0A1Z1LWM5_9CAUD</name>
<dbReference type="EMBL" id="KY945241">
    <property type="protein sequence ID" value="ARW57046.1"/>
    <property type="molecule type" value="Genomic_RNA"/>
</dbReference>
<dbReference type="RefSeq" id="YP_010090433.1">
    <property type="nucleotide sequence ID" value="NC_055719.1"/>
</dbReference>
<evidence type="ECO:0008006" key="3">
    <source>
        <dbReference type="Google" id="ProtNLM"/>
    </source>
</evidence>
<organism evidence="1 2">
    <name type="scientific">Synechococcus phage S-H35</name>
    <dbReference type="NCBI Taxonomy" id="1983572"/>
    <lineage>
        <taxon>Viruses</taxon>
        <taxon>Duplodnaviria</taxon>
        <taxon>Heunggongvirae</taxon>
        <taxon>Uroviricota</taxon>
        <taxon>Caudoviricetes</taxon>
        <taxon>Pantevenvirales</taxon>
        <taxon>Kyanoviridae</taxon>
        <taxon>Shandvirus</taxon>
        <taxon>Shandvirus sh35</taxon>
    </lineage>
</organism>
<sequence length="214" mass="24757">MKEGEIRVVTPPNVGWLEKKLNRDEIGHIWKCIEQRETETFKGNLAGNIHESNLLEDIEDLFWHNTLLPLVQIYGEAFSNLGDKIPVNHKHAFQLHSWWVNYQKQNEFNPIHCHTGVYSFAIWMKIPTTFEQQNKNPISKNANSQVISAFEFAYTNILGEISLHQYKLSDEHEGMLVMFPSKLNHQVYPFFDCAEDRISVSGNIGLDTSTIINN</sequence>